<evidence type="ECO:0000256" key="3">
    <source>
        <dbReference type="ARBA" id="ARBA00022679"/>
    </source>
</evidence>
<proteinExistence type="inferred from homology"/>
<evidence type="ECO:0000259" key="10">
    <source>
        <dbReference type="PROSITE" id="PS50011"/>
    </source>
</evidence>
<keyword evidence="12" id="KW-1185">Reference proteome</keyword>
<dbReference type="SMART" id="SM00220">
    <property type="entry name" value="S_TKc"/>
    <property type="match status" value="1"/>
</dbReference>
<evidence type="ECO:0000256" key="6">
    <source>
        <dbReference type="ARBA" id="ARBA00022840"/>
    </source>
</evidence>
<evidence type="ECO:0000313" key="12">
    <source>
        <dbReference type="Proteomes" id="UP000186176"/>
    </source>
</evidence>
<dbReference type="Proteomes" id="UP000186176">
    <property type="component" value="Unassembled WGS sequence"/>
</dbReference>
<dbReference type="Gene3D" id="1.10.510.10">
    <property type="entry name" value="Transferase(Phosphotransferase) domain 1"/>
    <property type="match status" value="1"/>
</dbReference>
<dbReference type="PANTHER" id="PTHR24057">
    <property type="entry name" value="GLYCOGEN SYNTHASE KINASE-3 ALPHA"/>
    <property type="match status" value="1"/>
</dbReference>
<dbReference type="Gene3D" id="3.30.200.20">
    <property type="entry name" value="Phosphorylase Kinase, domain 1"/>
    <property type="match status" value="1"/>
</dbReference>
<reference evidence="11 12" key="1">
    <citation type="submission" date="2016-10" db="EMBL/GenBank/DDBJ databases">
        <title>Reductive evolution of mitochondrial metabolism and differential evolution of invasion-related proteins in Cryptosporidium.</title>
        <authorList>
            <person name="Liu S."/>
            <person name="Roellig D.M."/>
            <person name="Guo Y."/>
            <person name="Li N."/>
            <person name="Frace M.A."/>
            <person name="Tang K."/>
            <person name="Zhang L."/>
            <person name="Feng Y."/>
            <person name="Xiao L."/>
        </authorList>
    </citation>
    <scope>NUCLEOTIDE SEQUENCE [LARGE SCALE GENOMIC DNA]</scope>
    <source>
        <strain evidence="11">39726</strain>
    </source>
</reference>
<dbReference type="InterPro" id="IPR039192">
    <property type="entry name" value="STKc_GSK3"/>
</dbReference>
<keyword evidence="4 7" id="KW-0547">Nucleotide-binding</keyword>
<dbReference type="AlphaFoldDB" id="A0A1J4MCF7"/>
<evidence type="ECO:0000256" key="7">
    <source>
        <dbReference type="PROSITE-ProRule" id="PRU10141"/>
    </source>
</evidence>
<evidence type="ECO:0000256" key="8">
    <source>
        <dbReference type="RuleBase" id="RU000304"/>
    </source>
</evidence>
<dbReference type="InterPro" id="IPR011009">
    <property type="entry name" value="Kinase-like_dom_sf"/>
</dbReference>
<dbReference type="OrthoDB" id="272141at2759"/>
<dbReference type="CDD" id="cd14137">
    <property type="entry name" value="STKc_GSK3"/>
    <property type="match status" value="1"/>
</dbReference>
<name>A0A1J4MCF7_9CRYT</name>
<keyword evidence="3" id="KW-0808">Transferase</keyword>
<dbReference type="PROSITE" id="PS50011">
    <property type="entry name" value="PROTEIN_KINASE_DOM"/>
    <property type="match status" value="1"/>
</dbReference>
<accession>A0A1J4MCF7</accession>
<dbReference type="PROSITE" id="PS00108">
    <property type="entry name" value="PROTEIN_KINASE_ST"/>
    <property type="match status" value="1"/>
</dbReference>
<dbReference type="GO" id="GO:0005634">
    <property type="term" value="C:nucleus"/>
    <property type="evidence" value="ECO:0007669"/>
    <property type="project" value="TreeGrafter"/>
</dbReference>
<protein>
    <recommendedName>
        <fullName evidence="10">Protein kinase domain-containing protein</fullName>
    </recommendedName>
</protein>
<evidence type="ECO:0000256" key="9">
    <source>
        <dbReference type="SAM" id="MobiDB-lite"/>
    </source>
</evidence>
<gene>
    <name evidence="11" type="ORF">cubi_01269</name>
</gene>
<feature type="compositionally biased region" description="Basic and acidic residues" evidence="9">
    <location>
        <begin position="125"/>
        <end position="138"/>
    </location>
</feature>
<dbReference type="GO" id="GO:0005737">
    <property type="term" value="C:cytoplasm"/>
    <property type="evidence" value="ECO:0007669"/>
    <property type="project" value="TreeGrafter"/>
</dbReference>
<keyword evidence="6 7" id="KW-0067">ATP-binding</keyword>
<comment type="similarity">
    <text evidence="1">Belongs to the protein kinase superfamily. CMGC Ser/Thr protein kinase family. GSK-3 subfamily.</text>
</comment>
<dbReference type="VEuPathDB" id="CryptoDB:cubi_01269"/>
<keyword evidence="5" id="KW-0418">Kinase</keyword>
<feature type="region of interest" description="Disordered" evidence="9">
    <location>
        <begin position="124"/>
        <end position="145"/>
    </location>
</feature>
<dbReference type="SUPFAM" id="SSF56112">
    <property type="entry name" value="Protein kinase-like (PK-like)"/>
    <property type="match status" value="1"/>
</dbReference>
<organism evidence="11 12">
    <name type="scientific">Cryptosporidium ubiquitum</name>
    <dbReference type="NCBI Taxonomy" id="857276"/>
    <lineage>
        <taxon>Eukaryota</taxon>
        <taxon>Sar</taxon>
        <taxon>Alveolata</taxon>
        <taxon>Apicomplexa</taxon>
        <taxon>Conoidasida</taxon>
        <taxon>Coccidia</taxon>
        <taxon>Eucoccidiorida</taxon>
        <taxon>Eimeriorina</taxon>
        <taxon>Cryptosporidiidae</taxon>
        <taxon>Cryptosporidium</taxon>
    </lineage>
</organism>
<evidence type="ECO:0000256" key="2">
    <source>
        <dbReference type="ARBA" id="ARBA00022527"/>
    </source>
</evidence>
<dbReference type="EMBL" id="LRBP01000028">
    <property type="protein sequence ID" value="OII71655.1"/>
    <property type="molecule type" value="Genomic_DNA"/>
</dbReference>
<feature type="domain" description="Protein kinase" evidence="10">
    <location>
        <begin position="59"/>
        <end position="375"/>
    </location>
</feature>
<dbReference type="RefSeq" id="XP_028873274.1">
    <property type="nucleotide sequence ID" value="XM_029018281.1"/>
</dbReference>
<evidence type="ECO:0000256" key="1">
    <source>
        <dbReference type="ARBA" id="ARBA00005527"/>
    </source>
</evidence>
<sequence>MSNVNAQLSRKQQLLERGCNEMVEEKTNLTNLNHNVTLSSGLSTTATSSTNLETSSRKYSLGKTLGTGSFGIVCEVFDVETGKRLALKKVLQDPRYKNRELDIMKVLDHVNIIKLIDYFYTTGDEEPKPPQPPDDHNRLGGKNNGVNNHHKSIVGNLSQNKYLNVIMEYVPDTLHKVLKSFIRSGRSMPINLISIYIYQLFRAVGFIHSLGICHRDIKPQNLLVNSKDNTLKLCDFGSAKKLIPSEPSVAYICSRFYRAPELMLGATEYTPSIDLWSIGCVFGELILGKPLFSGETSIDQLVRIIQILGTPTKEQMIRMNPHYTEVRFPTLKAKDWRKILPDGTPSLAIDLLEQILRYEPDLRINPYEAMAHPFFDHLRNLYEVEVNNQSTFSHGINQHIPQLFNFSPYELSIIPGNVLNRILPKNFSPNYKH</sequence>
<dbReference type="GO" id="GO:0005524">
    <property type="term" value="F:ATP binding"/>
    <property type="evidence" value="ECO:0007669"/>
    <property type="project" value="UniProtKB-UniRule"/>
</dbReference>
<dbReference type="PANTHER" id="PTHR24057:SF0">
    <property type="entry name" value="PROTEIN KINASE SHAGGY-RELATED"/>
    <property type="match status" value="1"/>
</dbReference>
<dbReference type="GeneID" id="39978060"/>
<dbReference type="PROSITE" id="PS00107">
    <property type="entry name" value="PROTEIN_KINASE_ATP"/>
    <property type="match status" value="1"/>
</dbReference>
<comment type="caution">
    <text evidence="11">The sequence shown here is derived from an EMBL/GenBank/DDBJ whole genome shotgun (WGS) entry which is preliminary data.</text>
</comment>
<dbReference type="FunFam" id="1.10.510.10:FF:000082">
    <property type="entry name" value="Shaggy-related protein kinase kappa"/>
    <property type="match status" value="1"/>
</dbReference>
<dbReference type="GO" id="GO:0007165">
    <property type="term" value="P:signal transduction"/>
    <property type="evidence" value="ECO:0007669"/>
    <property type="project" value="TreeGrafter"/>
</dbReference>
<dbReference type="InterPro" id="IPR017441">
    <property type="entry name" value="Protein_kinase_ATP_BS"/>
</dbReference>
<dbReference type="InterPro" id="IPR000719">
    <property type="entry name" value="Prot_kinase_dom"/>
</dbReference>
<dbReference type="GO" id="GO:0004674">
    <property type="term" value="F:protein serine/threonine kinase activity"/>
    <property type="evidence" value="ECO:0007669"/>
    <property type="project" value="UniProtKB-KW"/>
</dbReference>
<evidence type="ECO:0000256" key="5">
    <source>
        <dbReference type="ARBA" id="ARBA00022777"/>
    </source>
</evidence>
<keyword evidence="2 8" id="KW-0723">Serine/threonine-protein kinase</keyword>
<feature type="binding site" evidence="7">
    <location>
        <position position="88"/>
    </location>
    <ligand>
        <name>ATP</name>
        <dbReference type="ChEBI" id="CHEBI:30616"/>
    </ligand>
</feature>
<dbReference type="InterPro" id="IPR008271">
    <property type="entry name" value="Ser/Thr_kinase_AS"/>
</dbReference>
<evidence type="ECO:0000256" key="4">
    <source>
        <dbReference type="ARBA" id="ARBA00022741"/>
    </source>
</evidence>
<dbReference type="Pfam" id="PF00069">
    <property type="entry name" value="Pkinase"/>
    <property type="match status" value="1"/>
</dbReference>
<evidence type="ECO:0000313" key="11">
    <source>
        <dbReference type="EMBL" id="OII71655.1"/>
    </source>
</evidence>
<dbReference type="GO" id="GO:0030154">
    <property type="term" value="P:cell differentiation"/>
    <property type="evidence" value="ECO:0007669"/>
    <property type="project" value="TreeGrafter"/>
</dbReference>
<dbReference type="InterPro" id="IPR050591">
    <property type="entry name" value="GSK-3"/>
</dbReference>